<keyword evidence="4" id="KW-1185">Reference proteome</keyword>
<evidence type="ECO:0000256" key="2">
    <source>
        <dbReference type="ARBA" id="ARBA00022679"/>
    </source>
</evidence>
<dbReference type="PANTHER" id="PTHR30160:SF19">
    <property type="entry name" value="LIPOPOLYSACCHARIDE HEPTOSYLTRANSFERASE 1"/>
    <property type="match status" value="1"/>
</dbReference>
<dbReference type="KEGG" id="nam:NAMH_1724"/>
<dbReference type="Gene3D" id="3.40.50.2000">
    <property type="entry name" value="Glycogen Phosphorylase B"/>
    <property type="match status" value="2"/>
</dbReference>
<dbReference type="CDD" id="cd03789">
    <property type="entry name" value="GT9_LPS_heptosyltransferase"/>
    <property type="match status" value="1"/>
</dbReference>
<accession>B9L6W6</accession>
<dbReference type="InterPro" id="IPR002201">
    <property type="entry name" value="Glyco_trans_9"/>
</dbReference>
<evidence type="ECO:0000313" key="4">
    <source>
        <dbReference type="Proteomes" id="UP000000448"/>
    </source>
</evidence>
<gene>
    <name evidence="3" type="ordered locus">NAMH_1724</name>
</gene>
<reference evidence="3 4" key="1">
    <citation type="journal article" date="2009" name="PLoS Genet.">
        <title>Adaptations to submarine hydrothermal environments exemplified by the genome of Nautilia profundicola.</title>
        <authorList>
            <person name="Campbell B.J."/>
            <person name="Smith J.L."/>
            <person name="Hanson T.E."/>
            <person name="Klotz M.G."/>
            <person name="Stein L.Y."/>
            <person name="Lee C.K."/>
            <person name="Wu D."/>
            <person name="Robinson J.M."/>
            <person name="Khouri H.M."/>
            <person name="Eisen J.A."/>
            <person name="Cary S.C."/>
        </authorList>
    </citation>
    <scope>NUCLEOTIDE SEQUENCE [LARGE SCALE GENOMIC DNA]</scope>
    <source>
        <strain evidence="4">ATCC BAA-1463 / DSM 18972 / AmH</strain>
    </source>
</reference>
<dbReference type="GO" id="GO:0009244">
    <property type="term" value="P:lipopolysaccharide core region biosynthetic process"/>
    <property type="evidence" value="ECO:0007669"/>
    <property type="project" value="TreeGrafter"/>
</dbReference>
<sequence length="305" mass="35637">MDTIIKLSSLGDIIHSLVVLPKLEKKIDFVVDESFKDILQNNPYINNIVPVNLRAAKKDKKQLWKIYKELRQKTYQNVYDLQGLIKSALVARIIGNEVIGYANPREKIASIFYDKKIKSKKKFAVQRYLELFEMEDDGYLINHPKLLFYKDREFEYLSRDKKNIVFIIGASWECKKTPLHVWTELAEYFKNENIIIPYVGENEKKEAFFIADKAKNVIPVSLNLNDLKALIDKSDLLIGNDTGPSFIAWANNINNIILYGCTYNNKILENRYSKSVEIQNKEINKRLNVMDKMDVKNIIKRTDEF</sequence>
<dbReference type="EMBL" id="CP001279">
    <property type="protein sequence ID" value="ACM92493.1"/>
    <property type="molecule type" value="Genomic_DNA"/>
</dbReference>
<dbReference type="InterPro" id="IPR051199">
    <property type="entry name" value="LPS_LOS_Heptosyltrfase"/>
</dbReference>
<dbReference type="GO" id="GO:0008713">
    <property type="term" value="F:ADP-heptose-lipopolysaccharide heptosyltransferase activity"/>
    <property type="evidence" value="ECO:0007669"/>
    <property type="project" value="TreeGrafter"/>
</dbReference>
<keyword evidence="1" id="KW-0328">Glycosyltransferase</keyword>
<evidence type="ECO:0000313" key="3">
    <source>
        <dbReference type="EMBL" id="ACM92493.1"/>
    </source>
</evidence>
<dbReference type="AlphaFoldDB" id="B9L6W6"/>
<keyword evidence="2" id="KW-0808">Transferase</keyword>
<dbReference type="GO" id="GO:0005829">
    <property type="term" value="C:cytosol"/>
    <property type="evidence" value="ECO:0007669"/>
    <property type="project" value="TreeGrafter"/>
</dbReference>
<name>B9L6W6_NAUPA</name>
<dbReference type="STRING" id="598659.NAMH_1724"/>
<dbReference type="PANTHER" id="PTHR30160">
    <property type="entry name" value="TETRAACYLDISACCHARIDE 4'-KINASE-RELATED"/>
    <property type="match status" value="1"/>
</dbReference>
<dbReference type="RefSeq" id="WP_012663864.1">
    <property type="nucleotide sequence ID" value="NC_012115.1"/>
</dbReference>
<protein>
    <submittedName>
        <fullName evidence="3">Lipopolysaccharide heptosyltransferase I</fullName>
    </submittedName>
</protein>
<evidence type="ECO:0000256" key="1">
    <source>
        <dbReference type="ARBA" id="ARBA00022676"/>
    </source>
</evidence>
<dbReference type="SUPFAM" id="SSF53756">
    <property type="entry name" value="UDP-Glycosyltransferase/glycogen phosphorylase"/>
    <property type="match status" value="1"/>
</dbReference>
<dbReference type="Proteomes" id="UP000000448">
    <property type="component" value="Chromosome"/>
</dbReference>
<dbReference type="Pfam" id="PF01075">
    <property type="entry name" value="Glyco_transf_9"/>
    <property type="match status" value="1"/>
</dbReference>
<dbReference type="eggNOG" id="COG0859">
    <property type="taxonomic scope" value="Bacteria"/>
</dbReference>
<organism evidence="3 4">
    <name type="scientific">Nautilia profundicola (strain ATCC BAA-1463 / DSM 18972 / AmH)</name>
    <dbReference type="NCBI Taxonomy" id="598659"/>
    <lineage>
        <taxon>Bacteria</taxon>
        <taxon>Pseudomonadati</taxon>
        <taxon>Campylobacterota</taxon>
        <taxon>Epsilonproteobacteria</taxon>
        <taxon>Nautiliales</taxon>
        <taxon>Nautiliaceae</taxon>
        <taxon>Nautilia</taxon>
    </lineage>
</organism>
<dbReference type="HOGENOM" id="CLU_038371_3_0_7"/>
<proteinExistence type="predicted"/>